<dbReference type="EMBL" id="AP012200">
    <property type="protein sequence ID" value="BAK21853.1"/>
    <property type="molecule type" value="Genomic_DNA"/>
</dbReference>
<gene>
    <name evidence="1" type="ordered locus">MPTP_1424</name>
</gene>
<keyword evidence="2" id="KW-1185">Reference proteome</keyword>
<dbReference type="Proteomes" id="UP000008456">
    <property type="component" value="Chromosome"/>
</dbReference>
<reference key="2">
    <citation type="submission" date="2011-04" db="EMBL/GenBank/DDBJ databases">
        <title>Whole genome sequence of Melissococcus plutonius ATCC 35311.</title>
        <authorList>
            <person name="Okumura K."/>
            <person name="Arai R."/>
            <person name="Osaki M."/>
            <person name="Okura M."/>
            <person name="Kirikae T."/>
            <person name="Takamatsu D."/>
            <person name="Akiyama T."/>
        </authorList>
    </citation>
    <scope>NUCLEOTIDE SEQUENCE</scope>
    <source>
        <strain>ATCC 35311</strain>
    </source>
</reference>
<dbReference type="AlphaFoldDB" id="F3YBH5"/>
<proteinExistence type="predicted"/>
<reference evidence="1 2" key="1">
    <citation type="journal article" date="2011" name="J. Bacteriol.">
        <title>Complete genome sequence of Melissococcus plutonius ATCC 35311.</title>
        <authorList>
            <person name="Okumura K."/>
            <person name="Arai R."/>
            <person name="Okura M."/>
            <person name="Kirikae T."/>
            <person name="Takamatsu D."/>
            <person name="Osaki M."/>
            <person name="Miyoshi-Akiyama T."/>
        </authorList>
    </citation>
    <scope>NUCLEOTIDE SEQUENCE [LARGE SCALE GENOMIC DNA]</scope>
    <source>
        <strain evidence="2">ATCC 35311 / CIP 104052 / LMG 20360 / NCIMB 702443</strain>
    </source>
</reference>
<sequence length="42" mass="5281">MIDFQNLYELGLKVREEKQLAWKKNVDDLKMYYDKNFKQKLR</sequence>
<dbReference type="KEGG" id="mps:MPTP_1424"/>
<protein>
    <submittedName>
        <fullName evidence="1">Uncharacterized protein</fullName>
    </submittedName>
</protein>
<organism evidence="1 2">
    <name type="scientific">Melissococcus plutonius (strain ATCC 35311 / DSM 29964 / CIP 104052 / LMG 20360 / NCIMB 702443)</name>
    <dbReference type="NCBI Taxonomy" id="940190"/>
    <lineage>
        <taxon>Bacteria</taxon>
        <taxon>Bacillati</taxon>
        <taxon>Bacillota</taxon>
        <taxon>Bacilli</taxon>
        <taxon>Lactobacillales</taxon>
        <taxon>Enterococcaceae</taxon>
        <taxon>Melissococcus</taxon>
    </lineage>
</organism>
<dbReference type="HOGENOM" id="CLU_3253853_0_0_9"/>
<evidence type="ECO:0000313" key="2">
    <source>
        <dbReference type="Proteomes" id="UP000008456"/>
    </source>
</evidence>
<evidence type="ECO:0000313" key="1">
    <source>
        <dbReference type="EMBL" id="BAK21853.1"/>
    </source>
</evidence>
<name>F3YBH5_MELPT</name>
<accession>F3YBH5</accession>